<organism evidence="1">
    <name type="scientific">Ixodes ricinus</name>
    <name type="common">Common tick</name>
    <name type="synonym">Acarus ricinus</name>
    <dbReference type="NCBI Taxonomy" id="34613"/>
    <lineage>
        <taxon>Eukaryota</taxon>
        <taxon>Metazoa</taxon>
        <taxon>Ecdysozoa</taxon>
        <taxon>Arthropoda</taxon>
        <taxon>Chelicerata</taxon>
        <taxon>Arachnida</taxon>
        <taxon>Acari</taxon>
        <taxon>Parasitiformes</taxon>
        <taxon>Ixodida</taxon>
        <taxon>Ixodoidea</taxon>
        <taxon>Ixodidae</taxon>
        <taxon>Ixodinae</taxon>
        <taxon>Ixodes</taxon>
    </lineage>
</organism>
<evidence type="ECO:0000313" key="1">
    <source>
        <dbReference type="EMBL" id="JAB80156.1"/>
    </source>
</evidence>
<dbReference type="InterPro" id="IPR008979">
    <property type="entry name" value="Galactose-bd-like_sf"/>
</dbReference>
<dbReference type="EMBL" id="GANP01004312">
    <property type="protein sequence ID" value="JAB80156.1"/>
    <property type="molecule type" value="mRNA"/>
</dbReference>
<protein>
    <submittedName>
        <fullName evidence="1">Putative cell adhesion</fullName>
    </submittedName>
</protein>
<accession>V5IHU8</accession>
<sequence length="158" mass="17883">NAKGFGKQHLTDKNEDTCWNSDQGYTPMGATWNSPSPVLPCELQLQFQGTVFGGQSRWLPRSQDSWSAKMPPLVLGYFYPEDSNVLQRFPLKMDVPISNLRIVFRSSTDMFGRIVLYKLERDWLNGLVLVVLSGWFTGQKMALLPVWMGLSCAPGQIH</sequence>
<feature type="non-terminal residue" evidence="1">
    <location>
        <position position="1"/>
    </location>
</feature>
<dbReference type="AlphaFoldDB" id="V5IHU8"/>
<name>V5IHU8_IXORI</name>
<proteinExistence type="evidence at transcript level"/>
<dbReference type="SUPFAM" id="SSF49785">
    <property type="entry name" value="Galactose-binding domain-like"/>
    <property type="match status" value="1"/>
</dbReference>
<reference evidence="1" key="1">
    <citation type="journal article" date="2015" name="Sci. Rep.">
        <title>Tissue- and time-dependent transcription in Ixodes ricinus salivary glands and midguts when blood feeding on the vertebrate host.</title>
        <authorList>
            <person name="Kotsyfakis M."/>
            <person name="Schwarz A."/>
            <person name="Erhart J."/>
            <person name="Ribeiro J.M."/>
        </authorList>
    </citation>
    <scope>NUCLEOTIDE SEQUENCE</scope>
    <source>
        <tissue evidence="1">Salivary gland and midgut</tissue>
    </source>
</reference>